<sequence>MALSPVASINARERDLPPELWRPIASCIVAAEFSARWMRGVRARGGGAREDGGLGDADRELPRSDVQILLCLSFKARHATLASLAQVFGAEHSSDGIGSLRTSAPAQLDRLLSLWDWETASHQEMLTAADALHAQSPALGAYSQLV</sequence>
<gene>
    <name evidence="1" type="ORF">PsYK624_132050</name>
</gene>
<evidence type="ECO:0000313" key="1">
    <source>
        <dbReference type="EMBL" id="GJE96995.1"/>
    </source>
</evidence>
<dbReference type="Proteomes" id="UP000703269">
    <property type="component" value="Unassembled WGS sequence"/>
</dbReference>
<comment type="caution">
    <text evidence="1">The sequence shown here is derived from an EMBL/GenBank/DDBJ whole genome shotgun (WGS) entry which is preliminary data.</text>
</comment>
<evidence type="ECO:0000313" key="2">
    <source>
        <dbReference type="Proteomes" id="UP000703269"/>
    </source>
</evidence>
<reference evidence="1 2" key="1">
    <citation type="submission" date="2021-08" db="EMBL/GenBank/DDBJ databases">
        <title>Draft Genome Sequence of Phanerochaete sordida strain YK-624.</title>
        <authorList>
            <person name="Mori T."/>
            <person name="Dohra H."/>
            <person name="Suzuki T."/>
            <person name="Kawagishi H."/>
            <person name="Hirai H."/>
        </authorList>
    </citation>
    <scope>NUCLEOTIDE SEQUENCE [LARGE SCALE GENOMIC DNA]</scope>
    <source>
        <strain evidence="1 2">YK-624</strain>
    </source>
</reference>
<dbReference type="AlphaFoldDB" id="A0A9P3GKN1"/>
<name>A0A9P3GKN1_9APHY</name>
<proteinExistence type="predicted"/>
<dbReference type="EMBL" id="BPQB01000066">
    <property type="protein sequence ID" value="GJE96995.1"/>
    <property type="molecule type" value="Genomic_DNA"/>
</dbReference>
<organism evidence="1 2">
    <name type="scientific">Phanerochaete sordida</name>
    <dbReference type="NCBI Taxonomy" id="48140"/>
    <lineage>
        <taxon>Eukaryota</taxon>
        <taxon>Fungi</taxon>
        <taxon>Dikarya</taxon>
        <taxon>Basidiomycota</taxon>
        <taxon>Agaricomycotina</taxon>
        <taxon>Agaricomycetes</taxon>
        <taxon>Polyporales</taxon>
        <taxon>Phanerochaetaceae</taxon>
        <taxon>Phanerochaete</taxon>
    </lineage>
</organism>
<keyword evidence="2" id="KW-1185">Reference proteome</keyword>
<protein>
    <submittedName>
        <fullName evidence="1">Uncharacterized protein</fullName>
    </submittedName>
</protein>
<accession>A0A9P3GKN1</accession>